<keyword evidence="9 11" id="KW-0472">Membrane</keyword>
<dbReference type="InterPro" id="IPR011812">
    <property type="entry name" value="Pep_trsgly"/>
</dbReference>
<evidence type="ECO:0000256" key="11">
    <source>
        <dbReference type="SAM" id="Phobius"/>
    </source>
</evidence>
<evidence type="ECO:0000256" key="10">
    <source>
        <dbReference type="ARBA" id="ARBA00023316"/>
    </source>
</evidence>
<evidence type="ECO:0000256" key="9">
    <source>
        <dbReference type="ARBA" id="ARBA00023136"/>
    </source>
</evidence>
<dbReference type="NCBIfam" id="TIGR02070">
    <property type="entry name" value="mono_pep_trsgly"/>
    <property type="match status" value="1"/>
</dbReference>
<evidence type="ECO:0000256" key="2">
    <source>
        <dbReference type="ARBA" id="ARBA00022519"/>
    </source>
</evidence>
<evidence type="ECO:0000259" key="12">
    <source>
        <dbReference type="Pfam" id="PF00912"/>
    </source>
</evidence>
<dbReference type="PANTHER" id="PTHR30400">
    <property type="entry name" value="MONOFUNCTIONAL BIOSYNTHETIC PEPTIDOGLYCAN TRANSGLYCOSYLASE"/>
    <property type="match status" value="1"/>
</dbReference>
<keyword evidence="6" id="KW-0133">Cell shape</keyword>
<accession>A0A645A487</accession>
<keyword evidence="1" id="KW-1003">Cell membrane</keyword>
<sequence>MATLKKKKRSFFGRIWRFCLKMALLFFVLSIGTTILYRWVNPPVTPLMIIRLVGQKMDGKELKMEYDWVDIDSISQYMPQAVIADEDGYFLYHNGFDWDAIAQAQEYNKTHKIKRGASTVSQQTAKNVFLWPDRTWLRKGLEVYFTFLIETFWSKERIMEVYLNVIEYGDGVYGVEKASQEYFKKPAKNLTMDQAAMLVACLPNPRKWNPKLAPPVLFSRKAIILRNMYNIGPQKLEKHPYSEVRGKKRG</sequence>
<dbReference type="EC" id="2.4.1.129" evidence="13"/>
<dbReference type="Gene3D" id="1.10.3810.10">
    <property type="entry name" value="Biosynthetic peptidoglycan transglycosylase-like"/>
    <property type="match status" value="1"/>
</dbReference>
<feature type="domain" description="Glycosyl transferase family 51" evidence="12">
    <location>
        <begin position="65"/>
        <end position="228"/>
    </location>
</feature>
<comment type="caution">
    <text evidence="13">The sequence shown here is derived from an EMBL/GenBank/DDBJ whole genome shotgun (WGS) entry which is preliminary data.</text>
</comment>
<dbReference type="GO" id="GO:0009252">
    <property type="term" value="P:peptidoglycan biosynthetic process"/>
    <property type="evidence" value="ECO:0007669"/>
    <property type="project" value="UniProtKB-KW"/>
</dbReference>
<proteinExistence type="inferred from homology"/>
<dbReference type="HAMAP" id="MF_00766">
    <property type="entry name" value="PGT_MtgA"/>
    <property type="match status" value="1"/>
</dbReference>
<gene>
    <name evidence="13" type="primary">mtgA_27</name>
    <name evidence="13" type="ORF">SDC9_94608</name>
</gene>
<evidence type="ECO:0000256" key="1">
    <source>
        <dbReference type="ARBA" id="ARBA00022475"/>
    </source>
</evidence>
<dbReference type="GO" id="GO:0009274">
    <property type="term" value="C:peptidoglycan-based cell wall"/>
    <property type="evidence" value="ECO:0007669"/>
    <property type="project" value="InterPro"/>
</dbReference>
<keyword evidence="10" id="KW-0961">Cell wall biogenesis/degradation</keyword>
<dbReference type="PANTHER" id="PTHR30400:SF0">
    <property type="entry name" value="BIOSYNTHETIC PEPTIDOGLYCAN TRANSGLYCOSYLASE"/>
    <property type="match status" value="1"/>
</dbReference>
<keyword evidence="5 11" id="KW-0812">Transmembrane</keyword>
<evidence type="ECO:0000256" key="6">
    <source>
        <dbReference type="ARBA" id="ARBA00022960"/>
    </source>
</evidence>
<protein>
    <submittedName>
        <fullName evidence="13">Biosynthetic peptidoglycan transglycosylase</fullName>
        <ecNumber evidence="13">2.4.1.129</ecNumber>
    </submittedName>
</protein>
<evidence type="ECO:0000256" key="5">
    <source>
        <dbReference type="ARBA" id="ARBA00022692"/>
    </source>
</evidence>
<keyword evidence="2" id="KW-0997">Cell inner membrane</keyword>
<dbReference type="AlphaFoldDB" id="A0A645A487"/>
<keyword evidence="8 11" id="KW-1133">Transmembrane helix</keyword>
<feature type="transmembrane region" description="Helical" evidence="11">
    <location>
        <begin position="20"/>
        <end position="40"/>
    </location>
</feature>
<dbReference type="GO" id="GO:0016763">
    <property type="term" value="F:pentosyltransferase activity"/>
    <property type="evidence" value="ECO:0007669"/>
    <property type="project" value="InterPro"/>
</dbReference>
<dbReference type="Pfam" id="PF00912">
    <property type="entry name" value="Transgly"/>
    <property type="match status" value="1"/>
</dbReference>
<keyword evidence="4 13" id="KW-0808">Transferase</keyword>
<keyword evidence="7" id="KW-0573">Peptidoglycan synthesis</keyword>
<evidence type="ECO:0000256" key="7">
    <source>
        <dbReference type="ARBA" id="ARBA00022984"/>
    </source>
</evidence>
<dbReference type="GO" id="GO:0008360">
    <property type="term" value="P:regulation of cell shape"/>
    <property type="evidence" value="ECO:0007669"/>
    <property type="project" value="UniProtKB-KW"/>
</dbReference>
<dbReference type="InterPro" id="IPR036950">
    <property type="entry name" value="PBP_transglycosylase"/>
</dbReference>
<dbReference type="GO" id="GO:0071555">
    <property type="term" value="P:cell wall organization"/>
    <property type="evidence" value="ECO:0007669"/>
    <property type="project" value="UniProtKB-KW"/>
</dbReference>
<dbReference type="InterPro" id="IPR023346">
    <property type="entry name" value="Lysozyme-like_dom_sf"/>
</dbReference>
<evidence type="ECO:0000256" key="4">
    <source>
        <dbReference type="ARBA" id="ARBA00022679"/>
    </source>
</evidence>
<dbReference type="GO" id="GO:0016020">
    <property type="term" value="C:membrane"/>
    <property type="evidence" value="ECO:0007669"/>
    <property type="project" value="InterPro"/>
</dbReference>
<evidence type="ECO:0000313" key="13">
    <source>
        <dbReference type="EMBL" id="MPM47887.1"/>
    </source>
</evidence>
<evidence type="ECO:0000256" key="3">
    <source>
        <dbReference type="ARBA" id="ARBA00022676"/>
    </source>
</evidence>
<dbReference type="EMBL" id="VSSQ01011863">
    <property type="protein sequence ID" value="MPM47887.1"/>
    <property type="molecule type" value="Genomic_DNA"/>
</dbReference>
<reference evidence="13" key="1">
    <citation type="submission" date="2019-08" db="EMBL/GenBank/DDBJ databases">
        <authorList>
            <person name="Kucharzyk K."/>
            <person name="Murdoch R.W."/>
            <person name="Higgins S."/>
            <person name="Loffler F."/>
        </authorList>
    </citation>
    <scope>NUCLEOTIDE SEQUENCE</scope>
</reference>
<dbReference type="SUPFAM" id="SSF53955">
    <property type="entry name" value="Lysozyme-like"/>
    <property type="match status" value="1"/>
</dbReference>
<keyword evidence="3 13" id="KW-0328">Glycosyltransferase</keyword>
<evidence type="ECO:0000256" key="8">
    <source>
        <dbReference type="ARBA" id="ARBA00022989"/>
    </source>
</evidence>
<name>A0A645A487_9ZZZZ</name>
<organism evidence="13">
    <name type="scientific">bioreactor metagenome</name>
    <dbReference type="NCBI Taxonomy" id="1076179"/>
    <lineage>
        <taxon>unclassified sequences</taxon>
        <taxon>metagenomes</taxon>
        <taxon>ecological metagenomes</taxon>
    </lineage>
</organism>
<dbReference type="InterPro" id="IPR001264">
    <property type="entry name" value="Glyco_trans_51"/>
</dbReference>